<dbReference type="AlphaFoldDB" id="A0AAE0SGT9"/>
<reference evidence="2" key="2">
    <citation type="journal article" date="2021" name="Genome Biol. Evol.">
        <title>Developing a high-quality reference genome for a parasitic bivalve with doubly uniparental inheritance (Bivalvia: Unionida).</title>
        <authorList>
            <person name="Smith C.H."/>
        </authorList>
    </citation>
    <scope>NUCLEOTIDE SEQUENCE</scope>
    <source>
        <strain evidence="2">CHS0354</strain>
        <tissue evidence="2">Mantle</tissue>
    </source>
</reference>
<evidence type="ECO:0000256" key="1">
    <source>
        <dbReference type="SAM" id="Phobius"/>
    </source>
</evidence>
<feature type="transmembrane region" description="Helical" evidence="1">
    <location>
        <begin position="224"/>
        <end position="242"/>
    </location>
</feature>
<reference evidence="2" key="3">
    <citation type="submission" date="2023-05" db="EMBL/GenBank/DDBJ databases">
        <authorList>
            <person name="Smith C.H."/>
        </authorList>
    </citation>
    <scope>NUCLEOTIDE SEQUENCE</scope>
    <source>
        <strain evidence="2">CHS0354</strain>
        <tissue evidence="2">Mantle</tissue>
    </source>
</reference>
<accession>A0AAE0SGT9</accession>
<keyword evidence="1" id="KW-0472">Membrane</keyword>
<evidence type="ECO:0000313" key="2">
    <source>
        <dbReference type="EMBL" id="KAK3591770.1"/>
    </source>
</evidence>
<keyword evidence="1" id="KW-1133">Transmembrane helix</keyword>
<gene>
    <name evidence="2" type="ORF">CHS0354_019542</name>
</gene>
<evidence type="ECO:0008006" key="4">
    <source>
        <dbReference type="Google" id="ProtNLM"/>
    </source>
</evidence>
<dbReference type="EMBL" id="JAEAOA010001196">
    <property type="protein sequence ID" value="KAK3591770.1"/>
    <property type="molecule type" value="Genomic_DNA"/>
</dbReference>
<dbReference type="Proteomes" id="UP001195483">
    <property type="component" value="Unassembled WGS sequence"/>
</dbReference>
<feature type="transmembrane region" description="Helical" evidence="1">
    <location>
        <begin position="289"/>
        <end position="304"/>
    </location>
</feature>
<name>A0AAE0SGT9_9BIVA</name>
<evidence type="ECO:0000313" key="3">
    <source>
        <dbReference type="Proteomes" id="UP001195483"/>
    </source>
</evidence>
<reference evidence="2" key="1">
    <citation type="journal article" date="2021" name="Genome Biol. Evol.">
        <title>A High-Quality Reference Genome for a Parasitic Bivalve with Doubly Uniparental Inheritance (Bivalvia: Unionida).</title>
        <authorList>
            <person name="Smith C.H."/>
        </authorList>
    </citation>
    <scope>NUCLEOTIDE SEQUENCE</scope>
    <source>
        <strain evidence="2">CHS0354</strain>
    </source>
</reference>
<feature type="transmembrane region" description="Helical" evidence="1">
    <location>
        <begin position="15"/>
        <end position="38"/>
    </location>
</feature>
<feature type="transmembrane region" description="Helical" evidence="1">
    <location>
        <begin position="91"/>
        <end position="115"/>
    </location>
</feature>
<keyword evidence="3" id="KW-1185">Reference proteome</keyword>
<keyword evidence="1" id="KW-0812">Transmembrane</keyword>
<comment type="caution">
    <text evidence="2">The sequence shown here is derived from an EMBL/GenBank/DDBJ whole genome shotgun (WGS) entry which is preliminary data.</text>
</comment>
<feature type="transmembrane region" description="Helical" evidence="1">
    <location>
        <begin position="310"/>
        <end position="332"/>
    </location>
</feature>
<sequence>MFQLVSQSIRNERSLLLIFGLSLLVFFVVMDMVLYVTLQSTKLVDQPKTDDIIFSPFYPLSIKLLMMDPVNHYIITPTTEYFNALTKFSEVFYFITPNMVSVTHLIIGCISGKLVSSENLKTRRIGCILYEVRFWFDSFDGTLYRARSGKKEYVSNKSNVGYYVDSVCDTLSGFALSFGILFYLFKCPPTKSTPSLTWSNDAEKGTSGEVHIERTNGKYSKRFIFFRTFCYGLLIGISSLGWDRNQDNYSAVFQKKLDDPNLEALQTSALHSTTTWLIIWFWRIFQGQAFLHVFVVVIFIDVVWECFKIVQYAGLLLLIMLLIFSEVHIQYVRSMLNLPARR</sequence>
<proteinExistence type="predicted"/>
<dbReference type="InterPro" id="IPR043130">
    <property type="entry name" value="CDP-OH_PTrfase_TM_dom"/>
</dbReference>
<dbReference type="Gene3D" id="1.20.120.1760">
    <property type="match status" value="1"/>
</dbReference>
<organism evidence="2 3">
    <name type="scientific">Potamilus streckersoni</name>
    <dbReference type="NCBI Taxonomy" id="2493646"/>
    <lineage>
        <taxon>Eukaryota</taxon>
        <taxon>Metazoa</taxon>
        <taxon>Spiralia</taxon>
        <taxon>Lophotrochozoa</taxon>
        <taxon>Mollusca</taxon>
        <taxon>Bivalvia</taxon>
        <taxon>Autobranchia</taxon>
        <taxon>Heteroconchia</taxon>
        <taxon>Palaeoheterodonta</taxon>
        <taxon>Unionida</taxon>
        <taxon>Unionoidea</taxon>
        <taxon>Unionidae</taxon>
        <taxon>Ambleminae</taxon>
        <taxon>Lampsilini</taxon>
        <taxon>Potamilus</taxon>
    </lineage>
</organism>
<protein>
    <recommendedName>
        <fullName evidence="4">Ceramide phosphoethanolamine synthase</fullName>
    </recommendedName>
</protein>